<reference evidence="7 8" key="1">
    <citation type="submission" date="2024-01" db="EMBL/GenBank/DDBJ databases">
        <title>The genomes of 5 underutilized Papilionoideae crops provide insights into root nodulation and disease resistance.</title>
        <authorList>
            <person name="Yuan L."/>
        </authorList>
    </citation>
    <scope>NUCLEOTIDE SEQUENCE [LARGE SCALE GENOMIC DNA]</scope>
    <source>
        <strain evidence="7">LY-2023</strain>
        <tissue evidence="7">Leaf</tissue>
    </source>
</reference>
<dbReference type="InterPro" id="IPR002528">
    <property type="entry name" value="MATE_fam"/>
</dbReference>
<dbReference type="GO" id="GO:1990961">
    <property type="term" value="P:xenobiotic detoxification by transmembrane export across the plasma membrane"/>
    <property type="evidence" value="ECO:0007669"/>
    <property type="project" value="InterPro"/>
</dbReference>
<keyword evidence="5 6" id="KW-0472">Membrane</keyword>
<dbReference type="CDD" id="cd13132">
    <property type="entry name" value="MATE_eukaryotic"/>
    <property type="match status" value="1"/>
</dbReference>
<accession>A0AAN9KQJ1</accession>
<dbReference type="EMBL" id="JAYKXN010000001">
    <property type="protein sequence ID" value="KAK7320154.1"/>
    <property type="molecule type" value="Genomic_DNA"/>
</dbReference>
<sequence>MDTESLRSPLIHISGQQQVIVNNNNDTKQNRKRVLLVAETIEEFKKQLWLALPLISVALLNFCIEIISIMFVGHLGQLPLSAASMATSFTSVIGINFLVGMASALDTLCGQSYGAMQHRMLGIYTQRAMFVLMIVSIPLAIVWANTESILIFLGQDTEISAEAGKYAQLMIPCLFADSLIQCLNRFLQNQNIVFPMVFSCAVTTLVHLVVCWIMVFKVGLGSSGAAIANSISFWVNVLILTLYVKFSPSCAKTWTGFSKEALHNIPSFLRIAIPSAFMVCNDVVVYIDAFDVGELNSLDMLSFETMVFLSGLLPNPKLETSVLSVCMNTVSTVWMIPAGLGEAVSIRVSNELGAHRPWAARLAVCVALLMAIIEGTLIGILMILMRNFWGYAYCNEAEVIKYVATMLPILAVSNFLDGIQLVLSGTARGCGWQKIGAFINLGSFYLVGIPSAIMFAFVLYIGGKGLWLGILCELVVQVLSLLIITLRTNWEEEARKATDRVYDSITPENIVP</sequence>
<feature type="transmembrane region" description="Helical" evidence="6">
    <location>
        <begin position="48"/>
        <end position="73"/>
    </location>
</feature>
<feature type="transmembrane region" description="Helical" evidence="6">
    <location>
        <begin position="193"/>
        <end position="215"/>
    </location>
</feature>
<feature type="transmembrane region" description="Helical" evidence="6">
    <location>
        <begin position="130"/>
        <end position="154"/>
    </location>
</feature>
<dbReference type="PANTHER" id="PTHR11206">
    <property type="entry name" value="MULTIDRUG RESISTANCE PROTEIN"/>
    <property type="match status" value="1"/>
</dbReference>
<evidence type="ECO:0000256" key="4">
    <source>
        <dbReference type="ARBA" id="ARBA00022989"/>
    </source>
</evidence>
<evidence type="ECO:0000256" key="3">
    <source>
        <dbReference type="ARBA" id="ARBA00022692"/>
    </source>
</evidence>
<keyword evidence="3 6" id="KW-0812">Transmembrane</keyword>
<feature type="transmembrane region" description="Helical" evidence="6">
    <location>
        <begin position="466"/>
        <end position="486"/>
    </location>
</feature>
<organism evidence="7 8">
    <name type="scientific">Clitoria ternatea</name>
    <name type="common">Butterfly pea</name>
    <dbReference type="NCBI Taxonomy" id="43366"/>
    <lineage>
        <taxon>Eukaryota</taxon>
        <taxon>Viridiplantae</taxon>
        <taxon>Streptophyta</taxon>
        <taxon>Embryophyta</taxon>
        <taxon>Tracheophyta</taxon>
        <taxon>Spermatophyta</taxon>
        <taxon>Magnoliopsida</taxon>
        <taxon>eudicotyledons</taxon>
        <taxon>Gunneridae</taxon>
        <taxon>Pentapetalae</taxon>
        <taxon>rosids</taxon>
        <taxon>fabids</taxon>
        <taxon>Fabales</taxon>
        <taxon>Fabaceae</taxon>
        <taxon>Papilionoideae</taxon>
        <taxon>50 kb inversion clade</taxon>
        <taxon>NPAAA clade</taxon>
        <taxon>indigoferoid/millettioid clade</taxon>
        <taxon>Phaseoleae</taxon>
        <taxon>Clitoria</taxon>
    </lineage>
</organism>
<dbReference type="GO" id="GO:0015297">
    <property type="term" value="F:antiporter activity"/>
    <property type="evidence" value="ECO:0007669"/>
    <property type="project" value="InterPro"/>
</dbReference>
<comment type="subcellular location">
    <subcellularLocation>
        <location evidence="1">Membrane</location>
        <topology evidence="1">Multi-pass membrane protein</topology>
    </subcellularLocation>
</comment>
<evidence type="ECO:0000313" key="7">
    <source>
        <dbReference type="EMBL" id="KAK7320154.1"/>
    </source>
</evidence>
<evidence type="ECO:0000313" key="8">
    <source>
        <dbReference type="Proteomes" id="UP001359559"/>
    </source>
</evidence>
<evidence type="ECO:0000256" key="2">
    <source>
        <dbReference type="ARBA" id="ARBA00010199"/>
    </source>
</evidence>
<dbReference type="Proteomes" id="UP001359559">
    <property type="component" value="Unassembled WGS sequence"/>
</dbReference>
<dbReference type="NCBIfam" id="TIGR00797">
    <property type="entry name" value="matE"/>
    <property type="match status" value="1"/>
</dbReference>
<feature type="transmembrane region" description="Helical" evidence="6">
    <location>
        <begin position="435"/>
        <end position="460"/>
    </location>
</feature>
<dbReference type="InterPro" id="IPR045069">
    <property type="entry name" value="MATE_euk"/>
</dbReference>
<name>A0AAN9KQJ1_CLITE</name>
<evidence type="ECO:0000256" key="6">
    <source>
        <dbReference type="RuleBase" id="RU004914"/>
    </source>
</evidence>
<keyword evidence="4 6" id="KW-1133">Transmembrane helix</keyword>
<dbReference type="GO" id="GO:0042910">
    <property type="term" value="F:xenobiotic transmembrane transporter activity"/>
    <property type="evidence" value="ECO:0007669"/>
    <property type="project" value="InterPro"/>
</dbReference>
<dbReference type="AlphaFoldDB" id="A0AAN9KQJ1"/>
<proteinExistence type="inferred from homology"/>
<protein>
    <recommendedName>
        <fullName evidence="6">Protein DETOXIFICATION</fullName>
    </recommendedName>
    <alternativeName>
        <fullName evidence="6">Multidrug and toxic compound extrusion protein</fullName>
    </alternativeName>
</protein>
<comment type="caution">
    <text evidence="7">The sequence shown here is derived from an EMBL/GenBank/DDBJ whole genome shotgun (WGS) entry which is preliminary data.</text>
</comment>
<dbReference type="GO" id="GO:0016020">
    <property type="term" value="C:membrane"/>
    <property type="evidence" value="ECO:0007669"/>
    <property type="project" value="UniProtKB-SubCell"/>
</dbReference>
<feature type="transmembrane region" description="Helical" evidence="6">
    <location>
        <begin position="362"/>
        <end position="385"/>
    </location>
</feature>
<comment type="similarity">
    <text evidence="2 6">Belongs to the multi antimicrobial extrusion (MATE) (TC 2.A.66.1) family.</text>
</comment>
<feature type="transmembrane region" description="Helical" evidence="6">
    <location>
        <begin position="405"/>
        <end position="423"/>
    </location>
</feature>
<dbReference type="Pfam" id="PF01554">
    <property type="entry name" value="MatE"/>
    <property type="match status" value="2"/>
</dbReference>
<keyword evidence="8" id="KW-1185">Reference proteome</keyword>
<gene>
    <name evidence="7" type="ORF">RJT34_04888</name>
</gene>
<feature type="transmembrane region" description="Helical" evidence="6">
    <location>
        <begin position="227"/>
        <end position="246"/>
    </location>
</feature>
<feature type="transmembrane region" description="Helical" evidence="6">
    <location>
        <begin position="166"/>
        <end position="186"/>
    </location>
</feature>
<evidence type="ECO:0000256" key="1">
    <source>
        <dbReference type="ARBA" id="ARBA00004141"/>
    </source>
</evidence>
<feature type="transmembrane region" description="Helical" evidence="6">
    <location>
        <begin position="85"/>
        <end position="109"/>
    </location>
</feature>
<evidence type="ECO:0000256" key="5">
    <source>
        <dbReference type="ARBA" id="ARBA00023136"/>
    </source>
</evidence>